<dbReference type="Proteomes" id="UP001418222">
    <property type="component" value="Unassembled WGS sequence"/>
</dbReference>
<gene>
    <name evidence="2" type="ORF">KSP39_PZI020316</name>
</gene>
<evidence type="ECO:0000256" key="1">
    <source>
        <dbReference type="SAM" id="MobiDB-lite"/>
    </source>
</evidence>
<proteinExistence type="predicted"/>
<dbReference type="AlphaFoldDB" id="A0AAP0AZI5"/>
<comment type="caution">
    <text evidence="2">The sequence shown here is derived from an EMBL/GenBank/DDBJ whole genome shotgun (WGS) entry which is preliminary data.</text>
</comment>
<dbReference type="EMBL" id="JBBWWQ010000018">
    <property type="protein sequence ID" value="KAK8921215.1"/>
    <property type="molecule type" value="Genomic_DNA"/>
</dbReference>
<feature type="region of interest" description="Disordered" evidence="1">
    <location>
        <begin position="1"/>
        <end position="93"/>
    </location>
</feature>
<evidence type="ECO:0000313" key="2">
    <source>
        <dbReference type="EMBL" id="KAK8921215.1"/>
    </source>
</evidence>
<name>A0AAP0AZI5_9ASPA</name>
<reference evidence="2 3" key="1">
    <citation type="journal article" date="2022" name="Nat. Plants">
        <title>Genomes of leafy and leafless Platanthera orchids illuminate the evolution of mycoheterotrophy.</title>
        <authorList>
            <person name="Li M.H."/>
            <person name="Liu K.W."/>
            <person name="Li Z."/>
            <person name="Lu H.C."/>
            <person name="Ye Q.L."/>
            <person name="Zhang D."/>
            <person name="Wang J.Y."/>
            <person name="Li Y.F."/>
            <person name="Zhong Z.M."/>
            <person name="Liu X."/>
            <person name="Yu X."/>
            <person name="Liu D.K."/>
            <person name="Tu X.D."/>
            <person name="Liu B."/>
            <person name="Hao Y."/>
            <person name="Liao X.Y."/>
            <person name="Jiang Y.T."/>
            <person name="Sun W.H."/>
            <person name="Chen J."/>
            <person name="Chen Y.Q."/>
            <person name="Ai Y."/>
            <person name="Zhai J.W."/>
            <person name="Wu S.S."/>
            <person name="Zhou Z."/>
            <person name="Hsiao Y.Y."/>
            <person name="Wu W.L."/>
            <person name="Chen Y.Y."/>
            <person name="Lin Y.F."/>
            <person name="Hsu J.L."/>
            <person name="Li C.Y."/>
            <person name="Wang Z.W."/>
            <person name="Zhao X."/>
            <person name="Zhong W.Y."/>
            <person name="Ma X.K."/>
            <person name="Ma L."/>
            <person name="Huang J."/>
            <person name="Chen G.Z."/>
            <person name="Huang M.Z."/>
            <person name="Huang L."/>
            <person name="Peng D.H."/>
            <person name="Luo Y.B."/>
            <person name="Zou S.Q."/>
            <person name="Chen S.P."/>
            <person name="Lan S."/>
            <person name="Tsai W.C."/>
            <person name="Van de Peer Y."/>
            <person name="Liu Z.J."/>
        </authorList>
    </citation>
    <scope>NUCLEOTIDE SEQUENCE [LARGE SCALE GENOMIC DNA]</scope>
    <source>
        <strain evidence="2">Lor287</strain>
    </source>
</reference>
<keyword evidence="3" id="KW-1185">Reference proteome</keyword>
<organism evidence="2 3">
    <name type="scientific">Platanthera zijinensis</name>
    <dbReference type="NCBI Taxonomy" id="2320716"/>
    <lineage>
        <taxon>Eukaryota</taxon>
        <taxon>Viridiplantae</taxon>
        <taxon>Streptophyta</taxon>
        <taxon>Embryophyta</taxon>
        <taxon>Tracheophyta</taxon>
        <taxon>Spermatophyta</taxon>
        <taxon>Magnoliopsida</taxon>
        <taxon>Liliopsida</taxon>
        <taxon>Asparagales</taxon>
        <taxon>Orchidaceae</taxon>
        <taxon>Orchidoideae</taxon>
        <taxon>Orchideae</taxon>
        <taxon>Orchidinae</taxon>
        <taxon>Platanthera</taxon>
    </lineage>
</organism>
<accession>A0AAP0AZI5</accession>
<evidence type="ECO:0000313" key="3">
    <source>
        <dbReference type="Proteomes" id="UP001418222"/>
    </source>
</evidence>
<sequence length="181" mass="18768">MKNPTPPPSSSPTAPSLPAPNPPEIGLQRGSPPHFSSFSILPHNTVPLPLKSLAPSPPAINLQRASPPPFSSSPMAPHNTAPPPSLKSTAPNSPTIGLLLLMEAPRARFSSSPSFEQRLVGVDFLLPFLQEVAPNSMADQASQSAPGAEAAPNSTPPASTGKANPAEFGAFRLGQMPSHNR</sequence>
<feature type="compositionally biased region" description="Polar residues" evidence="1">
    <location>
        <begin position="152"/>
        <end position="162"/>
    </location>
</feature>
<feature type="compositionally biased region" description="Pro residues" evidence="1">
    <location>
        <begin position="1"/>
        <end position="23"/>
    </location>
</feature>
<feature type="region of interest" description="Disordered" evidence="1">
    <location>
        <begin position="137"/>
        <end position="181"/>
    </location>
</feature>
<protein>
    <submittedName>
        <fullName evidence="2">Uncharacterized protein</fullName>
    </submittedName>
</protein>